<name>A0A8X7X0X5_POLSE</name>
<feature type="region of interest" description="Disordered" evidence="19">
    <location>
        <begin position="1"/>
        <end position="34"/>
    </location>
</feature>
<feature type="compositionally biased region" description="Polar residues" evidence="19">
    <location>
        <begin position="2596"/>
        <end position="2605"/>
    </location>
</feature>
<feature type="compositionally biased region" description="Polar residues" evidence="19">
    <location>
        <begin position="2826"/>
        <end position="2841"/>
    </location>
</feature>
<dbReference type="PROSITE" id="PS00417">
    <property type="entry name" value="SYNAPTOBREVIN"/>
    <property type="match status" value="1"/>
</dbReference>
<dbReference type="InterPro" id="IPR022728">
    <property type="entry name" value="Period_circadian-like_C"/>
</dbReference>
<dbReference type="Gene3D" id="1.20.5.190">
    <property type="match status" value="1"/>
</dbReference>
<protein>
    <recommendedName>
        <fullName evidence="15">Calmodulin-binding transcription activator 1</fullName>
    </recommendedName>
</protein>
<feature type="region of interest" description="Disordered" evidence="19">
    <location>
        <begin position="725"/>
        <end position="752"/>
    </location>
</feature>
<dbReference type="InterPro" id="IPR002110">
    <property type="entry name" value="Ankyrin_rpt"/>
</dbReference>
<feature type="region of interest" description="Disordered" evidence="19">
    <location>
        <begin position="2686"/>
        <end position="2741"/>
    </location>
</feature>
<dbReference type="CDD" id="cd15870">
    <property type="entry name" value="R-SNARE_VAMP2"/>
    <property type="match status" value="1"/>
</dbReference>
<evidence type="ECO:0000256" key="14">
    <source>
        <dbReference type="ARBA" id="ARBA00055757"/>
    </source>
</evidence>
<comment type="similarity">
    <text evidence="4">Belongs to the CAMTA family.</text>
</comment>
<evidence type="ECO:0000259" key="20">
    <source>
        <dbReference type="PROSITE" id="PS50892"/>
    </source>
</evidence>
<gene>
    <name evidence="21" type="primary">Camta1_2</name>
    <name evidence="21" type="ORF">GTO96_0019200</name>
</gene>
<keyword evidence="9" id="KW-0010">Activator</keyword>
<dbReference type="InterPro" id="IPR001388">
    <property type="entry name" value="Synaptobrevin-like"/>
</dbReference>
<evidence type="ECO:0000313" key="21">
    <source>
        <dbReference type="EMBL" id="KAG2459201.1"/>
    </source>
</evidence>
<dbReference type="SMART" id="SM00015">
    <property type="entry name" value="IQ"/>
    <property type="match status" value="3"/>
</dbReference>
<keyword evidence="10" id="KW-0804">Transcription</keyword>
<evidence type="ECO:0000256" key="1">
    <source>
        <dbReference type="ARBA" id="ARBA00004123"/>
    </source>
</evidence>
<evidence type="ECO:0000256" key="19">
    <source>
        <dbReference type="SAM" id="MobiDB-lite"/>
    </source>
</evidence>
<dbReference type="PROSITE" id="PS50088">
    <property type="entry name" value="ANK_REPEAT"/>
    <property type="match status" value="1"/>
</dbReference>
<dbReference type="EMBL" id="JAATIS010005477">
    <property type="protein sequence ID" value="KAG2459201.1"/>
    <property type="molecule type" value="Genomic_DNA"/>
</dbReference>
<feature type="coiled-coil region" evidence="18">
    <location>
        <begin position="1751"/>
        <end position="1778"/>
    </location>
</feature>
<feature type="non-terminal residue" evidence="21">
    <location>
        <position position="2860"/>
    </location>
</feature>
<feature type="compositionally biased region" description="Polar residues" evidence="19">
    <location>
        <begin position="1350"/>
        <end position="1371"/>
    </location>
</feature>
<dbReference type="InterPro" id="IPR000048">
    <property type="entry name" value="IQ_motif_EF-hand-BS"/>
</dbReference>
<dbReference type="InterPro" id="IPR057310">
    <property type="entry name" value="PER1-3_bHLH"/>
</dbReference>
<comment type="subunit">
    <text evidence="12">May interact with calmodulin.</text>
</comment>
<comment type="subcellular location">
    <subcellularLocation>
        <location evidence="2">Cytoplasm</location>
    </subcellularLocation>
    <subcellularLocation>
        <location evidence="13">Endomembrane system</location>
        <topology evidence="13">Single-pass type IV membrane protein</topology>
    </subcellularLocation>
    <subcellularLocation>
        <location evidence="1">Nucleus</location>
    </subcellularLocation>
</comment>
<evidence type="ECO:0000256" key="9">
    <source>
        <dbReference type="ARBA" id="ARBA00023159"/>
    </source>
</evidence>
<feature type="compositionally biased region" description="Polar residues" evidence="19">
    <location>
        <begin position="294"/>
        <end position="324"/>
    </location>
</feature>
<dbReference type="Gene3D" id="2.60.40.10">
    <property type="entry name" value="Immunoglobulins"/>
    <property type="match status" value="1"/>
</dbReference>
<feature type="compositionally biased region" description="Polar residues" evidence="19">
    <location>
        <begin position="866"/>
        <end position="889"/>
    </location>
</feature>
<evidence type="ECO:0000256" key="6">
    <source>
        <dbReference type="ARBA" id="ARBA00022737"/>
    </source>
</evidence>
<dbReference type="InterPro" id="IPR036770">
    <property type="entry name" value="Ankyrin_rpt-contain_sf"/>
</dbReference>
<dbReference type="SUPFAM" id="SSF81296">
    <property type="entry name" value="E set domains"/>
    <property type="match status" value="1"/>
</dbReference>
<comment type="similarity">
    <text evidence="3">Belongs to the synaptobrevin family.</text>
</comment>
<feature type="region of interest" description="Disordered" evidence="19">
    <location>
        <begin position="2596"/>
        <end position="2615"/>
    </location>
</feature>
<feature type="compositionally biased region" description="Low complexity" evidence="19">
    <location>
        <begin position="464"/>
        <end position="484"/>
    </location>
</feature>
<dbReference type="Pfam" id="PF12114">
    <property type="entry name" value="Period_C"/>
    <property type="match status" value="1"/>
</dbReference>
<keyword evidence="7" id="KW-0805">Transcription regulation</keyword>
<feature type="region of interest" description="Disordered" evidence="19">
    <location>
        <begin position="226"/>
        <end position="330"/>
    </location>
</feature>
<dbReference type="Gene3D" id="1.25.40.20">
    <property type="entry name" value="Ankyrin repeat-containing domain"/>
    <property type="match status" value="1"/>
</dbReference>
<dbReference type="GO" id="GO:0012505">
    <property type="term" value="C:endomembrane system"/>
    <property type="evidence" value="ECO:0007669"/>
    <property type="project" value="UniProtKB-SubCell"/>
</dbReference>
<dbReference type="PANTHER" id="PTHR11269">
    <property type="entry name" value="PERIOD CIRCADIAN PROTEIN"/>
    <property type="match status" value="1"/>
</dbReference>
<feature type="compositionally biased region" description="Basic and acidic residues" evidence="19">
    <location>
        <begin position="1"/>
        <end position="10"/>
    </location>
</feature>
<dbReference type="FunFam" id="1.25.40.20:FF:000165">
    <property type="entry name" value="calmodulin-binding transcription activator 1 isoform X2"/>
    <property type="match status" value="1"/>
</dbReference>
<dbReference type="Pfam" id="PF01833">
    <property type="entry name" value="TIG"/>
    <property type="match status" value="1"/>
</dbReference>
<evidence type="ECO:0000256" key="4">
    <source>
        <dbReference type="ARBA" id="ARBA00008267"/>
    </source>
</evidence>
<feature type="region of interest" description="Disordered" evidence="19">
    <location>
        <begin position="2097"/>
        <end position="2141"/>
    </location>
</feature>
<keyword evidence="17 18" id="KW-0175">Coiled coil</keyword>
<dbReference type="SUPFAM" id="SSF55785">
    <property type="entry name" value="PYP-like sensor domain (PAS domain)"/>
    <property type="match status" value="1"/>
</dbReference>
<feature type="region of interest" description="Disordered" evidence="19">
    <location>
        <begin position="1288"/>
        <end position="1379"/>
    </location>
</feature>
<dbReference type="InterPro" id="IPR002909">
    <property type="entry name" value="IPT_dom"/>
</dbReference>
<keyword evidence="8 16" id="KW-0040">ANK repeat</keyword>
<feature type="region of interest" description="Disordered" evidence="19">
    <location>
        <begin position="2229"/>
        <end position="2250"/>
    </location>
</feature>
<feature type="compositionally biased region" description="Polar residues" evidence="19">
    <location>
        <begin position="2711"/>
        <end position="2731"/>
    </location>
</feature>
<dbReference type="Pfam" id="PF23170">
    <property type="entry name" value="bHLH_PER"/>
    <property type="match status" value="1"/>
</dbReference>
<dbReference type="Pfam" id="PF21353">
    <property type="entry name" value="Per3-like_PAS-A"/>
    <property type="match status" value="1"/>
</dbReference>
<dbReference type="FunFam" id="2.60.40.10:FF:000089">
    <property type="entry name" value="calmodulin-binding transcription activator 2 isoform X1"/>
    <property type="match status" value="1"/>
</dbReference>
<evidence type="ECO:0000256" key="5">
    <source>
        <dbReference type="ARBA" id="ARBA00022490"/>
    </source>
</evidence>
<dbReference type="GO" id="GO:0043153">
    <property type="term" value="P:entrainment of circadian clock by photoperiod"/>
    <property type="evidence" value="ECO:0007669"/>
    <property type="project" value="TreeGrafter"/>
</dbReference>
<reference evidence="21 22" key="1">
    <citation type="journal article" date="2021" name="Cell">
        <title>Tracing the genetic footprints of vertebrate landing in non-teleost ray-finned fishes.</title>
        <authorList>
            <person name="Bi X."/>
            <person name="Wang K."/>
            <person name="Yang L."/>
            <person name="Pan H."/>
            <person name="Jiang H."/>
            <person name="Wei Q."/>
            <person name="Fang M."/>
            <person name="Yu H."/>
            <person name="Zhu C."/>
            <person name="Cai Y."/>
            <person name="He Y."/>
            <person name="Gan X."/>
            <person name="Zeng H."/>
            <person name="Yu D."/>
            <person name="Zhu Y."/>
            <person name="Jiang H."/>
            <person name="Qiu Q."/>
            <person name="Yang H."/>
            <person name="Zhang Y.E."/>
            <person name="Wang W."/>
            <person name="Zhu M."/>
            <person name="He S."/>
            <person name="Zhang G."/>
        </authorList>
    </citation>
    <scope>NUCLEOTIDE SEQUENCE [LARGE SCALE GENOMIC DNA]</scope>
    <source>
        <strain evidence="21">Bchr_013</strain>
    </source>
</reference>
<evidence type="ECO:0000256" key="18">
    <source>
        <dbReference type="SAM" id="Coils"/>
    </source>
</evidence>
<feature type="non-terminal residue" evidence="21">
    <location>
        <position position="1"/>
    </location>
</feature>
<evidence type="ECO:0000256" key="10">
    <source>
        <dbReference type="ARBA" id="ARBA00023163"/>
    </source>
</evidence>
<evidence type="ECO:0000256" key="15">
    <source>
        <dbReference type="ARBA" id="ARBA00071877"/>
    </source>
</evidence>
<sequence>MPGEGKDQEKGSIFPGTQEGDLPGLHGGPGTELGSSSLLGLGGAQIIREPWTATLPPHQEVLLEEDQEAPGAHPVEDGDFQSLYQAKPFHNLVPDMAEYMKPERDTLIEQAWVLAKLSFLKNPDIVLVHYLNVPAIEDCGKPCGPILCSINTDKKEWAKWTKEELIGQLKPMFHGIKWTCSNGNSSAGFSVEQLVQQILDSHQSKPQPRTHNCLCTGNLGAGSSAHHKCNSSKHRIISPKVEPRAGGYSSSHSEVQNNDVSEGKNEHSHGSGKGGAQGGREKRNGKVSKPVLLHQNSTEVTSTNQVEVPDTTQNSPVSISSGLNSDPDMADSPVVTGLTHVASVMSGLSQSTAVFMSEVTGDPVYSMSPTGGPNQHLISSDTSAQGLVLAVTSDSHKFAFPAPGSATDGLAMLSAAGVSEELVLSSSLDSVGPKIPETTMNFDPDCFLNNPKQGQTYGGGGLKTEGNNGSNGNISSNGNTSSLGHSSPVSDTTSGFGFSTTLVKTEIKTEDTSFEQQLAKETNYQVGSVVSGGSSGPGSSSNSLSLTPGTTLLPSGGGLSPSTTLEQMDFSAIDSKQEYQSSVVATGTSNYGQTVPSPHLSHQSRSPSFFLQEPPQPPPQQQAPPPANTPGSNLSESPSFLGLQVVKTETPNGGNAGHHHHHHHHHHMHHPHQQPQHTPPNCNGGGGLGTSVDQSPTQQSSLQLLQFPAGFQTMASEHQENVNLEPTAGAQGGPGTSQNGAETGGGAESLMKSGDHLQVCGSTEHYLQQASESNTAGMRTGNGNPSNSTGTHQQLQPILQSAGLVQGLYPSVGAHQSLGSTGGMEISLDHFDISFGNQFSDLINDFISVDGGATVGPSGALYGHQLVSTGPEGQTQPGPQNGQEEGARTTYSQAELCLPACCSPQHLGGATGGGNVGNGASTDASPLSYMHVAEVVSAAVAQGALGMLQATGRLFMVTDYSPEWSYPEGGVKVLITGPWQEASNNYSCLFDQISVPASLIQPGVLRCYCPAHDTGLVTLQVAINNQIISNSVVFEYKARALPSLPSSQHDWLSLDDNQFRMSILERLEQMERRMAEMTNPHQQVSGGEGSVGGSGNTSQAQCVTGPGQAGSSFESRVVVVCEKMMGRACWAKSKHLIHSKTFRGMTLLHLAAAQGYATLIQTLIKWRTKHADSIDLELEVDPLNVDHFSCTPLMWACALGHLETAVVLYKWDRRALSIPDSLGRMPLAIARSRGHTKLAECLEQLQREDQQPPHLPPTHQLPFSHGEEATTDSWISSWNNSGAIGAMEEQKDVSGMNNLNPDLRRPRSEPSNYYSTECQRDLPVAKKHKPNPEHFQSRPDKSMSVPLILEQQQLRKLNSSPKQTLATTLSSGKDLDHESTGDSTIFRGMGNISNSSSGLKWGAKDFYQQVQGGQTASLSRKSSGGILIGKDKLSYRLRQHEPISVLMSEGELLSYRENLENEDCLAHMEDLQVNMMTLAEQIIEATPDRIKRENFVSVDAIPLAERLDSAGVSNPMSWLASYLADVEHLPSLIHIRSFYTEPLTPSSNPSLSPASSPVSERGFDKPSFPSAADWTDFLTASNNKVERELAQLTLSDPEQRELYEAARLVQSAFRKYKGRSLREQQEVAAAVIQRCYRKYKQYALYKKMTQAAILIQSKFRSYHEQKKFQQSRRAAVLIQQYYRSYKEFGRLRPNRRSHKLKRHASFQLRMSRSNVAVSQRRAASKNMWFIFQVVDIMRVNVDKVLERDQKLTELDDRAEALQAGASQFEARASKLKRKYWWKNCKSHKQMLETVQEMKKRIPPDKKSRSKTSTLEALHYALRCVKQVQANSKHYEQLISEKLPAQVVASLHTIEDLETIASEHTLENTDTFVVVTSLTTGKVVYISEQATSLLGCKLKFLQSARFLELLFLHDVNVFYSYTSQLDLPTWSSGSDNATALFQSSKVKSFFCRIRAGRDWDGDIRYSPFRMIPYLLKISLPDEPEGHLCCLLLAEKILSGYEVLQFAGQPPFDHSPIRFRTQNGDFISLDTSWSSFVNPWSRKVAFIIGRHKVRAGPLNEDVFASLGKEHVPRADGDLWELQSQIHKLLMQPVHNNGSSGYGSLGSNGSHEHYVTSSSDSNGNPWDETSREQTSRKKKLMSSRDLHLCADSANINRGSDNRKSNTRVYATDVFGNGQDRDLLPSSQEVPMKQQQQKHVPSYQQINCVDSIIRYLESCSLPTLKRKCESSSLATSSSSEEDNPAEVRQQEVQSSESVVLLPSVVPDSQVSVGSERTTDAQTTAAVVGAPLTDLTVSTKAMSMVSVTSQCSFSSTIVHVPQPESEAAALEDAAVSNEQLDMTAKPSHAIPILTSPPEEFRKVGLTKEVLSAHTQKEEQDYVDRFQHRIMLSPYSSYLQHGDSSRACSQHPGDYSSLPTSTFGWWKGKANKLKQKCPKDQVSSDSIHPLPSGTHHCTSTTPALHHSWLSSHSSHTSSSVMGFSPPLVQPIHATCSMQPQVVPTPVGPGMPSVNLTIPTSSAPTGGVPCNLPTYSVPCATPVMAMIYPYYTVYPPAVNAAAPLPTPPFYPTVPMSQPVLFSPSFQGTLPSCPIVQAQPTTKAVPQCHSPSHLSAPGSPVTCPVPSEAPPPLFSNSRCSSPLQLNLLQEELPKPVEQSPEETKSGEAGIASDNHDNLSSSSELLDLLLHEDAQSGTGSNASGSRSGDSLGSGSNGTSASHTGSNHTINTSKDSSVTSHKGQKRLESKEVKEFAVCSRSTVWKVSEEALMTYQIPTRDKAQVLKEDLDKLLTLQPSQPWFSEAQKEELAEVHPWIRSHAVPQQINTQGCVNCGTSTEGSSCPDQQNSLSGDMGESEDRSLGSGKTAVI</sequence>
<evidence type="ECO:0000256" key="12">
    <source>
        <dbReference type="ARBA" id="ARBA00029480"/>
    </source>
</evidence>
<feature type="compositionally biased region" description="Polar residues" evidence="19">
    <location>
        <begin position="2181"/>
        <end position="2194"/>
    </location>
</feature>
<feature type="compositionally biased region" description="Pro residues" evidence="19">
    <location>
        <begin position="614"/>
        <end position="628"/>
    </location>
</feature>
<dbReference type="FunFam" id="3.30.450.20:FF:000013">
    <property type="entry name" value="Period circadian protein homolog 2"/>
    <property type="match status" value="1"/>
</dbReference>
<proteinExistence type="inferred from homology"/>
<feature type="compositionally biased region" description="Gly residues" evidence="19">
    <location>
        <begin position="1086"/>
        <end position="1095"/>
    </location>
</feature>
<feature type="region of interest" description="Disordered" evidence="19">
    <location>
        <begin position="2172"/>
        <end position="2194"/>
    </location>
</feature>
<dbReference type="InterPro" id="IPR050760">
    <property type="entry name" value="Period_circadian_regulator"/>
</dbReference>
<dbReference type="GO" id="GO:0000976">
    <property type="term" value="F:transcription cis-regulatory region binding"/>
    <property type="evidence" value="ECO:0007669"/>
    <property type="project" value="TreeGrafter"/>
</dbReference>
<keyword evidence="6" id="KW-0677">Repeat</keyword>
<feature type="region of interest" description="Disordered" evidence="19">
    <location>
        <begin position="2646"/>
        <end position="2670"/>
    </location>
</feature>
<dbReference type="GO" id="GO:0032922">
    <property type="term" value="P:circadian regulation of gene expression"/>
    <property type="evidence" value="ECO:0007669"/>
    <property type="project" value="TreeGrafter"/>
</dbReference>
<dbReference type="GO" id="GO:0016020">
    <property type="term" value="C:membrane"/>
    <property type="evidence" value="ECO:0007669"/>
    <property type="project" value="InterPro"/>
</dbReference>
<dbReference type="SUPFAM" id="SSF58038">
    <property type="entry name" value="SNARE fusion complex"/>
    <property type="match status" value="1"/>
</dbReference>
<feature type="region of interest" description="Disordered" evidence="19">
    <location>
        <begin position="442"/>
        <end position="495"/>
    </location>
</feature>
<comment type="caution">
    <text evidence="21">The sequence shown here is derived from an EMBL/GenBank/DDBJ whole genome shotgun (WGS) entry which is preliminary data.</text>
</comment>
<feature type="compositionally biased region" description="Basic and acidic residues" evidence="19">
    <location>
        <begin position="1318"/>
        <end position="1341"/>
    </location>
</feature>
<dbReference type="GO" id="GO:0005737">
    <property type="term" value="C:cytoplasm"/>
    <property type="evidence" value="ECO:0007669"/>
    <property type="project" value="UniProtKB-SubCell"/>
</dbReference>
<evidence type="ECO:0000256" key="3">
    <source>
        <dbReference type="ARBA" id="ARBA00008025"/>
    </source>
</evidence>
<feature type="repeat" description="ANK" evidence="16">
    <location>
        <begin position="1143"/>
        <end position="1165"/>
    </location>
</feature>
<feature type="region of interest" description="Disordered" evidence="19">
    <location>
        <begin position="2826"/>
        <end position="2860"/>
    </location>
</feature>
<keyword evidence="11" id="KW-0539">Nucleus</keyword>
<feature type="compositionally biased region" description="Polar residues" evidence="19">
    <location>
        <begin position="629"/>
        <end position="638"/>
    </location>
</feature>
<dbReference type="Proteomes" id="UP000886611">
    <property type="component" value="Unassembled WGS sequence"/>
</dbReference>
<dbReference type="PROSITE" id="PS50096">
    <property type="entry name" value="IQ"/>
    <property type="match status" value="1"/>
</dbReference>
<feature type="region of interest" description="Disordered" evidence="19">
    <location>
        <begin position="2431"/>
        <end position="2452"/>
    </location>
</feature>
<dbReference type="PANTHER" id="PTHR11269:SF13">
    <property type="entry name" value="PERIOD CIRCADIAN PROTEIN HOMOLOG 3"/>
    <property type="match status" value="1"/>
</dbReference>
<dbReference type="InterPro" id="IPR013783">
    <property type="entry name" value="Ig-like_fold"/>
</dbReference>
<feature type="region of interest" description="Disordered" evidence="19">
    <location>
        <begin position="529"/>
        <end position="564"/>
    </location>
</feature>
<feature type="compositionally biased region" description="Basic residues" evidence="19">
    <location>
        <begin position="226"/>
        <end position="237"/>
    </location>
</feature>
<dbReference type="Gene3D" id="1.20.5.110">
    <property type="match status" value="1"/>
</dbReference>
<evidence type="ECO:0000256" key="13">
    <source>
        <dbReference type="ARBA" id="ARBA00046280"/>
    </source>
</evidence>
<dbReference type="InterPro" id="IPR027417">
    <property type="entry name" value="P-loop_NTPase"/>
</dbReference>
<feature type="compositionally biased region" description="Polar residues" evidence="19">
    <location>
        <begin position="588"/>
        <end position="609"/>
    </location>
</feature>
<dbReference type="InterPro" id="IPR048814">
    <property type="entry name" value="Per1-3_PAS-A"/>
</dbReference>
<evidence type="ECO:0000256" key="8">
    <source>
        <dbReference type="ARBA" id="ARBA00023043"/>
    </source>
</evidence>
<feature type="compositionally biased region" description="Basic residues" evidence="19">
    <location>
        <begin position="657"/>
        <end position="672"/>
    </location>
</feature>
<dbReference type="PROSITE" id="PS50297">
    <property type="entry name" value="ANK_REP_REGION"/>
    <property type="match status" value="1"/>
</dbReference>
<feature type="region of interest" description="Disordered" evidence="19">
    <location>
        <begin position="1079"/>
        <end position="1110"/>
    </location>
</feature>
<keyword evidence="5" id="KW-0963">Cytoplasm</keyword>
<feature type="domain" description="V-SNARE coiled-coil homology" evidence="20">
    <location>
        <begin position="1722"/>
        <end position="1782"/>
    </location>
</feature>
<evidence type="ECO:0000256" key="2">
    <source>
        <dbReference type="ARBA" id="ARBA00004496"/>
    </source>
</evidence>
<feature type="compositionally biased region" description="Polar residues" evidence="19">
    <location>
        <begin position="2112"/>
        <end position="2121"/>
    </location>
</feature>
<dbReference type="Pfam" id="PF00612">
    <property type="entry name" value="IQ"/>
    <property type="match status" value="1"/>
</dbReference>
<accession>A0A8X7X0X5</accession>
<dbReference type="SUPFAM" id="SSF48403">
    <property type="entry name" value="Ankyrin repeat"/>
    <property type="match status" value="1"/>
</dbReference>
<dbReference type="GO" id="GO:0016192">
    <property type="term" value="P:vesicle-mediated transport"/>
    <property type="evidence" value="ECO:0007669"/>
    <property type="project" value="InterPro"/>
</dbReference>
<dbReference type="PRINTS" id="PR00219">
    <property type="entry name" value="SYNAPTOBREVN"/>
</dbReference>
<dbReference type="FunFam" id="1.20.5.190:FF:000038">
    <property type="entry name" value="calmodulin-binding transcription activator 1 isoform X2"/>
    <property type="match status" value="1"/>
</dbReference>
<evidence type="ECO:0000313" key="22">
    <source>
        <dbReference type="Proteomes" id="UP000886611"/>
    </source>
</evidence>
<evidence type="ECO:0000256" key="16">
    <source>
        <dbReference type="PROSITE-ProRule" id="PRU00023"/>
    </source>
</evidence>
<dbReference type="InterPro" id="IPR042855">
    <property type="entry name" value="V_SNARE_CC"/>
</dbReference>
<feature type="compositionally biased region" description="Polar residues" evidence="19">
    <location>
        <begin position="248"/>
        <end position="260"/>
    </location>
</feature>
<dbReference type="SUPFAM" id="SSF52540">
    <property type="entry name" value="P-loop containing nucleoside triphosphate hydrolases"/>
    <property type="match status" value="1"/>
</dbReference>
<feature type="region of interest" description="Disordered" evidence="19">
    <location>
        <begin position="863"/>
        <end position="889"/>
    </location>
</feature>
<dbReference type="InterPro" id="IPR035965">
    <property type="entry name" value="PAS-like_dom_sf"/>
</dbReference>
<dbReference type="InterPro" id="IPR014756">
    <property type="entry name" value="Ig_E-set"/>
</dbReference>
<dbReference type="GO" id="GO:0000122">
    <property type="term" value="P:negative regulation of transcription by RNA polymerase II"/>
    <property type="evidence" value="ECO:0007669"/>
    <property type="project" value="TreeGrafter"/>
</dbReference>
<dbReference type="PROSITE" id="PS50892">
    <property type="entry name" value="V_SNARE"/>
    <property type="match status" value="1"/>
</dbReference>
<evidence type="ECO:0000256" key="7">
    <source>
        <dbReference type="ARBA" id="ARBA00023015"/>
    </source>
</evidence>
<keyword evidence="22" id="KW-1185">Reference proteome</keyword>
<feature type="compositionally biased region" description="Low complexity" evidence="19">
    <location>
        <begin position="2694"/>
        <end position="2710"/>
    </location>
</feature>
<dbReference type="GO" id="GO:0005634">
    <property type="term" value="C:nucleus"/>
    <property type="evidence" value="ECO:0007669"/>
    <property type="project" value="UniProtKB-SubCell"/>
</dbReference>
<dbReference type="GO" id="GO:0001222">
    <property type="term" value="F:transcription corepressor binding"/>
    <property type="evidence" value="ECO:0007669"/>
    <property type="project" value="TreeGrafter"/>
</dbReference>
<dbReference type="Gene3D" id="3.30.450.20">
    <property type="entry name" value="PAS domain"/>
    <property type="match status" value="1"/>
</dbReference>
<evidence type="ECO:0000256" key="17">
    <source>
        <dbReference type="PROSITE-ProRule" id="PRU00290"/>
    </source>
</evidence>
<evidence type="ECO:0000256" key="11">
    <source>
        <dbReference type="ARBA" id="ARBA00023242"/>
    </source>
</evidence>
<comment type="function">
    <text evidence="14">Transcriptional activator.</text>
</comment>
<organism evidence="21 22">
    <name type="scientific">Polypterus senegalus</name>
    <name type="common">Senegal bichir</name>
    <dbReference type="NCBI Taxonomy" id="55291"/>
    <lineage>
        <taxon>Eukaryota</taxon>
        <taxon>Metazoa</taxon>
        <taxon>Chordata</taxon>
        <taxon>Craniata</taxon>
        <taxon>Vertebrata</taxon>
        <taxon>Euteleostomi</taxon>
        <taxon>Actinopterygii</taxon>
        <taxon>Polypteriformes</taxon>
        <taxon>Polypteridae</taxon>
        <taxon>Polypterus</taxon>
    </lineage>
</organism>
<feature type="region of interest" description="Disordered" evidence="19">
    <location>
        <begin position="588"/>
        <end position="700"/>
    </location>
</feature>